<evidence type="ECO:0000256" key="10">
    <source>
        <dbReference type="PIRSR" id="PIRSR607992-1"/>
    </source>
</evidence>
<feature type="transmembrane region" description="Helical" evidence="12">
    <location>
        <begin position="100"/>
        <end position="121"/>
    </location>
</feature>
<feature type="binding site" evidence="10">
    <location>
        <position position="125"/>
    </location>
    <ligand>
        <name>a ubiquinone</name>
        <dbReference type="ChEBI" id="CHEBI:16389"/>
        <note>ligand shared with IP/SDHB</note>
    </ligand>
</feature>
<evidence type="ECO:0000256" key="6">
    <source>
        <dbReference type="ARBA" id="ARBA00022946"/>
    </source>
</evidence>
<keyword evidence="11" id="KW-0408">Iron</keyword>
<keyword evidence="11" id="KW-0479">Metal-binding</keyword>
<evidence type="ECO:0000256" key="4">
    <source>
        <dbReference type="ARBA" id="ARBA00022692"/>
    </source>
</evidence>
<feature type="binding site" description="axial binding residue" evidence="11">
    <location>
        <position position="113"/>
    </location>
    <ligand>
        <name>heme b</name>
        <dbReference type="ChEBI" id="CHEBI:60344"/>
        <note>ligand shared with SDHC</note>
    </ligand>
    <ligandPart>
        <name>Fe</name>
        <dbReference type="ChEBI" id="CHEBI:18248"/>
    </ligandPart>
</feature>
<proteinExistence type="evidence at transcript level"/>
<dbReference type="SUPFAM" id="SSF81343">
    <property type="entry name" value="Fumarate reductase respiratory complex transmembrane subunits"/>
    <property type="match status" value="1"/>
</dbReference>
<keyword evidence="8 12" id="KW-0496">Mitochondrion</keyword>
<dbReference type="EMBL" id="JU980386">
    <property type="protein sequence ID" value="AFJ69449.1"/>
    <property type="molecule type" value="mRNA"/>
</dbReference>
<evidence type="ECO:0000313" key="13">
    <source>
        <dbReference type="EMBL" id="AFJ69449.1"/>
    </source>
</evidence>
<feature type="transmembrane region" description="Helical" evidence="12">
    <location>
        <begin position="75"/>
        <end position="94"/>
    </location>
</feature>
<dbReference type="AlphaFoldDB" id="I2CRB6"/>
<reference evidence="13" key="2">
    <citation type="journal article" date="2012" name="Nat. Commun.">
        <title>Draft genome sequence and genetic transformation of the oleaginous alga Nannochloropis gaditana.</title>
        <authorList>
            <person name="Radakovits R."/>
            <person name="Jinkerson R.E."/>
            <person name="Fuerstenberg S.I."/>
            <person name="Tae H."/>
            <person name="Settlage R.E."/>
            <person name="Boore J.L."/>
            <person name="Posewitz M.C."/>
        </authorList>
    </citation>
    <scope>NUCLEOTIDE SEQUENCE</scope>
    <source>
        <strain evidence="13">CCMP526</strain>
    </source>
</reference>
<dbReference type="Gene3D" id="1.20.1300.10">
    <property type="entry name" value="Fumarate reductase/succinate dehydrogenase, transmembrane subunit"/>
    <property type="match status" value="1"/>
</dbReference>
<dbReference type="GO" id="GO:0048039">
    <property type="term" value="F:ubiquinone binding"/>
    <property type="evidence" value="ECO:0007669"/>
    <property type="project" value="TreeGrafter"/>
</dbReference>
<keyword evidence="5 12" id="KW-0999">Mitochondrion inner membrane</keyword>
<dbReference type="GO" id="GO:0006099">
    <property type="term" value="P:tricarboxylic acid cycle"/>
    <property type="evidence" value="ECO:0007669"/>
    <property type="project" value="TreeGrafter"/>
</dbReference>
<dbReference type="PANTHER" id="PTHR13337:SF2">
    <property type="entry name" value="SUCCINATE DEHYDROGENASE [UBIQUINONE] CYTOCHROME B SMALL SUBUNIT, MITOCHONDRIAL"/>
    <property type="match status" value="1"/>
</dbReference>
<evidence type="ECO:0000256" key="12">
    <source>
        <dbReference type="RuleBase" id="RU364031"/>
    </source>
</evidence>
<keyword evidence="4 12" id="KW-0812">Transmembrane</keyword>
<comment type="subcellular location">
    <subcellularLocation>
        <location evidence="1 12">Mitochondrion inner membrane</location>
        <topology evidence="1 12">Multi-pass membrane protein</topology>
    </subcellularLocation>
</comment>
<gene>
    <name evidence="13" type="ORF">NGATSA_3022500</name>
</gene>
<sequence length="175" mass="18846">KGKQQNTLLWMHCTAMATRRASSVLSSLPSSGALLNRTSRTNAFLHGRCISTGQPKKVNVQSLVEADSGAVGTKFYHLSNTALLVAAPLALFLSPSPLTFPLDLFLGVAFPVHGHIGINYIISDYVPRASRPLARYVLLGATTVTVLGLLKLNLSGPGLTETYKSLWRAEKKEEA</sequence>
<keyword evidence="3" id="KW-0813">Transport</keyword>
<dbReference type="GO" id="GO:0006121">
    <property type="term" value="P:mitochondrial electron transport, succinate to ubiquinone"/>
    <property type="evidence" value="ECO:0007669"/>
    <property type="project" value="TreeGrafter"/>
</dbReference>
<feature type="transmembrane region" description="Helical" evidence="12">
    <location>
        <begin position="133"/>
        <end position="150"/>
    </location>
</feature>
<dbReference type="Pfam" id="PF05328">
    <property type="entry name" value="CybS"/>
    <property type="match status" value="1"/>
</dbReference>
<evidence type="ECO:0000256" key="5">
    <source>
        <dbReference type="ARBA" id="ARBA00022792"/>
    </source>
</evidence>
<accession>I2CRB6</accession>
<reference evidence="13" key="1">
    <citation type="journal article" date="2012" name="Bioengineered">
        <title>Additional insights into the genome of the oleaginous model alga Nannochloropsis gaditana.</title>
        <authorList>
            <person name="Jinkerson R.E."/>
            <person name="Radakovits R."/>
            <person name="Posewitz M.C."/>
        </authorList>
    </citation>
    <scope>NUCLEOTIDE SEQUENCE</scope>
    <source>
        <strain evidence="13">CCMP526</strain>
    </source>
</reference>
<keyword evidence="9 12" id="KW-0472">Membrane</keyword>
<evidence type="ECO:0000256" key="7">
    <source>
        <dbReference type="ARBA" id="ARBA00022989"/>
    </source>
</evidence>
<dbReference type="InterPro" id="IPR034804">
    <property type="entry name" value="SQR/QFR_C/D"/>
</dbReference>
<evidence type="ECO:0000256" key="3">
    <source>
        <dbReference type="ARBA" id="ARBA00022448"/>
    </source>
</evidence>
<comment type="similarity">
    <text evidence="2 12">Belongs to the CybS family.</text>
</comment>
<dbReference type="InterPro" id="IPR007992">
    <property type="entry name" value="CybS"/>
</dbReference>
<protein>
    <recommendedName>
        <fullName evidence="12">Succinate dehydrogenase [ubiquinone] cytochrome b small subunit</fullName>
    </recommendedName>
</protein>
<keyword evidence="7 12" id="KW-1133">Transmembrane helix</keyword>
<dbReference type="GO" id="GO:0005743">
    <property type="term" value="C:mitochondrial inner membrane"/>
    <property type="evidence" value="ECO:0007669"/>
    <property type="project" value="UniProtKB-SubCell"/>
</dbReference>
<evidence type="ECO:0000256" key="9">
    <source>
        <dbReference type="ARBA" id="ARBA00023136"/>
    </source>
</evidence>
<organism evidence="13">
    <name type="scientific">Nannochloropsis gaditana (strain CCMP526)</name>
    <name type="common">Green microalga</name>
    <name type="synonym">Microchloropsis gaditana</name>
    <dbReference type="NCBI Taxonomy" id="1093141"/>
    <lineage>
        <taxon>Eukaryota</taxon>
        <taxon>Sar</taxon>
        <taxon>Stramenopiles</taxon>
        <taxon>Ochrophyta</taxon>
        <taxon>Eustigmatophyceae</taxon>
        <taxon>Eustigmatales</taxon>
        <taxon>Monodopsidaceae</taxon>
        <taxon>Nannochloropsis</taxon>
    </lineage>
</organism>
<feature type="non-terminal residue" evidence="13">
    <location>
        <position position="1"/>
    </location>
</feature>
<dbReference type="GO" id="GO:0020037">
    <property type="term" value="F:heme binding"/>
    <property type="evidence" value="ECO:0007669"/>
    <property type="project" value="TreeGrafter"/>
</dbReference>
<evidence type="ECO:0000256" key="2">
    <source>
        <dbReference type="ARBA" id="ARBA00007294"/>
    </source>
</evidence>
<name>I2CRB6_NANGC</name>
<evidence type="ECO:0000256" key="11">
    <source>
        <dbReference type="PIRSR" id="PIRSR607992-2"/>
    </source>
</evidence>
<dbReference type="GO" id="GO:0046872">
    <property type="term" value="F:metal ion binding"/>
    <property type="evidence" value="ECO:0007669"/>
    <property type="project" value="UniProtKB-KW"/>
</dbReference>
<dbReference type="PANTHER" id="PTHR13337">
    <property type="entry name" value="SUCCINATE DEHYDROGENASE"/>
    <property type="match status" value="1"/>
</dbReference>
<keyword evidence="6 12" id="KW-0809">Transit peptide</keyword>
<evidence type="ECO:0000256" key="8">
    <source>
        <dbReference type="ARBA" id="ARBA00023128"/>
    </source>
</evidence>
<evidence type="ECO:0000256" key="1">
    <source>
        <dbReference type="ARBA" id="ARBA00004448"/>
    </source>
</evidence>